<protein>
    <submittedName>
        <fullName evidence="8">Major Facilitator Superfamily protein</fullName>
    </submittedName>
</protein>
<keyword evidence="2" id="KW-0813">Transport</keyword>
<accession>A0A9P2XF45</accession>
<dbReference type="InterPro" id="IPR036259">
    <property type="entry name" value="MFS_trans_sf"/>
</dbReference>
<dbReference type="PROSITE" id="PS50850">
    <property type="entry name" value="MFS"/>
    <property type="match status" value="1"/>
</dbReference>
<dbReference type="Gene3D" id="1.20.1250.20">
    <property type="entry name" value="MFS general substrate transporter like domains"/>
    <property type="match status" value="1"/>
</dbReference>
<evidence type="ECO:0000256" key="4">
    <source>
        <dbReference type="ARBA" id="ARBA00022989"/>
    </source>
</evidence>
<sequence>MKNDISISEVEKSTIRKLSFRILPFLILCYFIAYIDRVNIGFAALTMNQEIGLTATAFGFGATLFFIAYVIFEIPSNMAMEKLGARIWIARIMITWGIIAGLMGFIHSGTQFIILRFLL</sequence>
<comment type="caution">
    <text evidence="8">The sequence shown here is derived from an EMBL/GenBank/DDBJ whole genome shotgun (WGS) entry which is preliminary data.</text>
</comment>
<dbReference type="PANTHER" id="PTHR43791">
    <property type="entry name" value="PERMEASE-RELATED"/>
    <property type="match status" value="1"/>
</dbReference>
<keyword evidence="3 6" id="KW-0812">Transmembrane</keyword>
<proteinExistence type="predicted"/>
<evidence type="ECO:0000259" key="7">
    <source>
        <dbReference type="PROSITE" id="PS50850"/>
    </source>
</evidence>
<evidence type="ECO:0000256" key="5">
    <source>
        <dbReference type="ARBA" id="ARBA00023136"/>
    </source>
</evidence>
<dbReference type="Proteomes" id="UP000020865">
    <property type="component" value="Unassembled WGS sequence"/>
</dbReference>
<feature type="transmembrane region" description="Helical" evidence="6">
    <location>
        <begin position="51"/>
        <end position="72"/>
    </location>
</feature>
<evidence type="ECO:0000313" key="8">
    <source>
        <dbReference type="EMBL" id="EXB53777.1"/>
    </source>
</evidence>
<dbReference type="PANTHER" id="PTHR43791:SF36">
    <property type="entry name" value="TRANSPORTER, PUTATIVE (AFU_ORTHOLOGUE AFUA_6G08340)-RELATED"/>
    <property type="match status" value="1"/>
</dbReference>
<keyword evidence="5 6" id="KW-0472">Membrane</keyword>
<feature type="transmembrane region" description="Helical" evidence="6">
    <location>
        <begin position="22"/>
        <end position="45"/>
    </location>
</feature>
<gene>
    <name evidence="8" type="ORF">J545_4123</name>
</gene>
<feature type="non-terminal residue" evidence="8">
    <location>
        <position position="119"/>
    </location>
</feature>
<comment type="subcellular location">
    <subcellularLocation>
        <location evidence="1">Membrane</location>
        <topology evidence="1">Multi-pass membrane protein</topology>
    </subcellularLocation>
</comment>
<dbReference type="InterPro" id="IPR011701">
    <property type="entry name" value="MFS"/>
</dbReference>
<name>A0A9P2XF45_ACIBA</name>
<dbReference type="AlphaFoldDB" id="A0A9P2XF45"/>
<evidence type="ECO:0000256" key="6">
    <source>
        <dbReference type="SAM" id="Phobius"/>
    </source>
</evidence>
<dbReference type="SUPFAM" id="SSF103473">
    <property type="entry name" value="MFS general substrate transporter"/>
    <property type="match status" value="1"/>
</dbReference>
<dbReference type="GO" id="GO:0016020">
    <property type="term" value="C:membrane"/>
    <property type="evidence" value="ECO:0007669"/>
    <property type="project" value="UniProtKB-SubCell"/>
</dbReference>
<evidence type="ECO:0000313" key="9">
    <source>
        <dbReference type="Proteomes" id="UP000020865"/>
    </source>
</evidence>
<evidence type="ECO:0000256" key="1">
    <source>
        <dbReference type="ARBA" id="ARBA00004141"/>
    </source>
</evidence>
<dbReference type="EMBL" id="JEWR01000196">
    <property type="protein sequence ID" value="EXB53777.1"/>
    <property type="molecule type" value="Genomic_DNA"/>
</dbReference>
<dbReference type="GO" id="GO:0022857">
    <property type="term" value="F:transmembrane transporter activity"/>
    <property type="evidence" value="ECO:0007669"/>
    <property type="project" value="InterPro"/>
</dbReference>
<dbReference type="RefSeq" id="WP_031999104.1">
    <property type="nucleotide sequence ID" value="NZ_JEWR01000196.1"/>
</dbReference>
<keyword evidence="4 6" id="KW-1133">Transmembrane helix</keyword>
<evidence type="ECO:0000256" key="3">
    <source>
        <dbReference type="ARBA" id="ARBA00022692"/>
    </source>
</evidence>
<organism evidence="8 9">
    <name type="scientific">Acinetobacter baumannii 1462234</name>
    <dbReference type="NCBI Taxonomy" id="1310646"/>
    <lineage>
        <taxon>Bacteria</taxon>
        <taxon>Pseudomonadati</taxon>
        <taxon>Pseudomonadota</taxon>
        <taxon>Gammaproteobacteria</taxon>
        <taxon>Moraxellales</taxon>
        <taxon>Moraxellaceae</taxon>
        <taxon>Acinetobacter</taxon>
        <taxon>Acinetobacter calcoaceticus/baumannii complex</taxon>
    </lineage>
</organism>
<feature type="transmembrane region" description="Helical" evidence="6">
    <location>
        <begin position="93"/>
        <end position="118"/>
    </location>
</feature>
<evidence type="ECO:0000256" key="2">
    <source>
        <dbReference type="ARBA" id="ARBA00022448"/>
    </source>
</evidence>
<dbReference type="Pfam" id="PF07690">
    <property type="entry name" value="MFS_1"/>
    <property type="match status" value="1"/>
</dbReference>
<dbReference type="InterPro" id="IPR020846">
    <property type="entry name" value="MFS_dom"/>
</dbReference>
<feature type="domain" description="Major facilitator superfamily (MFS) profile" evidence="7">
    <location>
        <begin position="22"/>
        <end position="119"/>
    </location>
</feature>
<reference evidence="8 9" key="1">
    <citation type="submission" date="2014-02" db="EMBL/GenBank/DDBJ databases">
        <title>Comparative genomics and transcriptomics to identify genetic mechanisms underlying the emergence of carbapenem resistant Acinetobacter baumannii (CRAb).</title>
        <authorList>
            <person name="Harris A.D."/>
            <person name="Johnson K.J."/>
            <person name="George J."/>
            <person name="Shefchek K."/>
            <person name="Daugherty S.C."/>
            <person name="Parankush S."/>
            <person name="Sadzewicz L."/>
            <person name="Tallon L."/>
            <person name="Sengamalay N."/>
            <person name="Hazen T.H."/>
            <person name="Rasko D.A."/>
        </authorList>
    </citation>
    <scope>NUCLEOTIDE SEQUENCE [LARGE SCALE GENOMIC DNA]</scope>
    <source>
        <strain evidence="8 9">1462234</strain>
    </source>
</reference>